<dbReference type="Proteomes" id="UP000016536">
    <property type="component" value="Unassembled WGS sequence"/>
</dbReference>
<gene>
    <name evidence="2" type="ORF">HMPREF1979_02282</name>
</gene>
<dbReference type="AlphaFoldDB" id="U1Q445"/>
<evidence type="ECO:0000313" key="2">
    <source>
        <dbReference type="EMBL" id="ERH22705.1"/>
    </source>
</evidence>
<comment type="caution">
    <text evidence="2">The sequence shown here is derived from an EMBL/GenBank/DDBJ whole genome shotgun (WGS) entry which is preliminary data.</text>
</comment>
<sequence>MMIRETGTPNGVRVAGEAVLTDSRPTVTHRSPFPTRTGRGRRLSSHRL</sequence>
<dbReference type="HOGENOM" id="CLU_3148545_0_0_11"/>
<proteinExistence type="predicted"/>
<evidence type="ECO:0000256" key="1">
    <source>
        <dbReference type="SAM" id="MobiDB-lite"/>
    </source>
</evidence>
<dbReference type="EMBL" id="AWSE01000143">
    <property type="protein sequence ID" value="ERH22705.1"/>
    <property type="molecule type" value="Genomic_DNA"/>
</dbReference>
<feature type="region of interest" description="Disordered" evidence="1">
    <location>
        <begin position="1"/>
        <end position="48"/>
    </location>
</feature>
<keyword evidence="3" id="KW-1185">Reference proteome</keyword>
<feature type="compositionally biased region" description="Basic residues" evidence="1">
    <location>
        <begin position="38"/>
        <end position="48"/>
    </location>
</feature>
<evidence type="ECO:0000313" key="3">
    <source>
        <dbReference type="Proteomes" id="UP000016536"/>
    </source>
</evidence>
<reference evidence="2 3" key="1">
    <citation type="submission" date="2013-08" db="EMBL/GenBank/DDBJ databases">
        <authorList>
            <person name="Weinstock G."/>
            <person name="Sodergren E."/>
            <person name="Wylie T."/>
            <person name="Fulton L."/>
            <person name="Fulton R."/>
            <person name="Fronick C."/>
            <person name="O'Laughlin M."/>
            <person name="Godfrey J."/>
            <person name="Miner T."/>
            <person name="Herter B."/>
            <person name="Appelbaum E."/>
            <person name="Cordes M."/>
            <person name="Lek S."/>
            <person name="Wollam A."/>
            <person name="Pepin K.H."/>
            <person name="Palsikar V.B."/>
            <person name="Mitreva M."/>
            <person name="Wilson R.K."/>
        </authorList>
    </citation>
    <scope>NUCLEOTIDE SEQUENCE [LARGE SCALE GENOMIC DNA]</scope>
    <source>
        <strain evidence="2 3">F0542</strain>
    </source>
</reference>
<accession>U1Q445</accession>
<name>U1Q445_9ACTO</name>
<protein>
    <submittedName>
        <fullName evidence="2">Uncharacterized protein</fullName>
    </submittedName>
</protein>
<organism evidence="2 3">
    <name type="scientific">Actinomyces johnsonii F0542</name>
    <dbReference type="NCBI Taxonomy" id="1321818"/>
    <lineage>
        <taxon>Bacteria</taxon>
        <taxon>Bacillati</taxon>
        <taxon>Actinomycetota</taxon>
        <taxon>Actinomycetes</taxon>
        <taxon>Actinomycetales</taxon>
        <taxon>Actinomycetaceae</taxon>
        <taxon>Actinomyces</taxon>
    </lineage>
</organism>